<reference evidence="9 10" key="1">
    <citation type="submission" date="2016-05" db="EMBL/GenBank/DDBJ databases">
        <title>Genome sequencing reveals origins of a unique bacterial endosymbiosis in the earliest lineages of terrestrial Fungi.</title>
        <authorList>
            <consortium name="DOE Joint Genome Institute"/>
            <person name="Uehling J."/>
            <person name="Gryganskyi A."/>
            <person name="Hameed K."/>
            <person name="Tschaplinski T."/>
            <person name="Misztal P."/>
            <person name="Wu S."/>
            <person name="Desiro A."/>
            <person name="Vande Pol N."/>
            <person name="Du Z.-Y."/>
            <person name="Zienkiewicz A."/>
            <person name="Zienkiewicz K."/>
            <person name="Morin E."/>
            <person name="Tisserant E."/>
            <person name="Splivallo R."/>
            <person name="Hainaut M."/>
            <person name="Henrissat B."/>
            <person name="Ohm R."/>
            <person name="Kuo A."/>
            <person name="Yan J."/>
            <person name="Lipzen A."/>
            <person name="Nolan M."/>
            <person name="Labutti K."/>
            <person name="Barry K."/>
            <person name="Goldstein A."/>
            <person name="Labbe J."/>
            <person name="Schadt C."/>
            <person name="Tuskan G."/>
            <person name="Grigoriev I."/>
            <person name="Martin F."/>
            <person name="Vilgalys R."/>
            <person name="Bonito G."/>
        </authorList>
    </citation>
    <scope>NUCLEOTIDE SEQUENCE [LARGE SCALE GENOMIC DNA]</scope>
    <source>
        <strain evidence="9 10">AG-77</strain>
    </source>
</reference>
<dbReference type="SUPFAM" id="SSF58038">
    <property type="entry name" value="SNARE fusion complex"/>
    <property type="match status" value="1"/>
</dbReference>
<dbReference type="InterPro" id="IPR015943">
    <property type="entry name" value="WD40/YVTN_repeat-like_dom_sf"/>
</dbReference>
<dbReference type="InterPro" id="IPR036322">
    <property type="entry name" value="WD40_repeat_dom_sf"/>
</dbReference>
<feature type="compositionally biased region" description="Low complexity" evidence="7">
    <location>
        <begin position="649"/>
        <end position="661"/>
    </location>
</feature>
<dbReference type="OrthoDB" id="19944at2759"/>
<dbReference type="EMBL" id="KV442021">
    <property type="protein sequence ID" value="OAQ33474.1"/>
    <property type="molecule type" value="Genomic_DNA"/>
</dbReference>
<dbReference type="InterPro" id="IPR042855">
    <property type="entry name" value="V_SNARE_CC"/>
</dbReference>
<dbReference type="PANTHER" id="PTHR10241">
    <property type="entry name" value="LETHAL 2 GIANT LARVAE PROTEIN"/>
    <property type="match status" value="1"/>
</dbReference>
<dbReference type="InterPro" id="IPR001680">
    <property type="entry name" value="WD40_rpt"/>
</dbReference>
<evidence type="ECO:0000313" key="10">
    <source>
        <dbReference type="Proteomes" id="UP000078512"/>
    </source>
</evidence>
<evidence type="ECO:0000256" key="7">
    <source>
        <dbReference type="SAM" id="MobiDB-lite"/>
    </source>
</evidence>
<dbReference type="Proteomes" id="UP000078512">
    <property type="component" value="Unassembled WGS sequence"/>
</dbReference>
<dbReference type="PROSITE" id="PS50892">
    <property type="entry name" value="V_SNARE"/>
    <property type="match status" value="1"/>
</dbReference>
<dbReference type="Pfam" id="PF08596">
    <property type="entry name" value="Lgl_C"/>
    <property type="match status" value="2"/>
</dbReference>
<feature type="region of interest" description="Disordered" evidence="7">
    <location>
        <begin position="575"/>
        <end position="670"/>
    </location>
</feature>
<feature type="region of interest" description="Disordered" evidence="7">
    <location>
        <begin position="682"/>
        <end position="711"/>
    </location>
</feature>
<dbReference type="PROSITE" id="PS50082">
    <property type="entry name" value="WD_REPEATS_2"/>
    <property type="match status" value="1"/>
</dbReference>
<feature type="region of interest" description="Disordered" evidence="7">
    <location>
        <begin position="725"/>
        <end position="752"/>
    </location>
</feature>
<keyword evidence="4" id="KW-0963">Cytoplasm</keyword>
<comment type="subcellular location">
    <subcellularLocation>
        <location evidence="1">Cytoplasm</location>
    </subcellularLocation>
</comment>
<keyword evidence="10" id="KW-1185">Reference proteome</keyword>
<dbReference type="GO" id="GO:0006893">
    <property type="term" value="P:Golgi to plasma membrane transport"/>
    <property type="evidence" value="ECO:0007669"/>
    <property type="project" value="TreeGrafter"/>
</dbReference>
<dbReference type="SUPFAM" id="SSF50978">
    <property type="entry name" value="WD40 repeat-like"/>
    <property type="match status" value="2"/>
</dbReference>
<dbReference type="InterPro" id="IPR013905">
    <property type="entry name" value="Lgl_C_dom"/>
</dbReference>
<feature type="region of interest" description="Disordered" evidence="7">
    <location>
        <begin position="819"/>
        <end position="862"/>
    </location>
</feature>
<feature type="compositionally biased region" description="Low complexity" evidence="7">
    <location>
        <begin position="959"/>
        <end position="984"/>
    </location>
</feature>
<gene>
    <name evidence="9" type="ORF">K457DRAFT_153008</name>
</gene>
<dbReference type="CDD" id="cd15873">
    <property type="entry name" value="R-SNARE_STXBP5_6"/>
    <property type="match status" value="1"/>
</dbReference>
<sequence length="1340" mass="144662">MAFFNKIKNVVQTEGARGIRQVLQKEGTKRLAQDLSAHLDLESLFFCETRRFGLPALISAIAVDPVQGLLASGTFKGAIAVSGAPEIACFLELEEAVSVKMMVFQPGAPVLIVVDAKNAITVFDLIKKQRLFVRNARSVVTCIELLSGSNWLFHGLKDGSIDVFDVYRGQPVPYRIPNILPEGSRHSLVISIKTHPTDSNQLLIAYNTGIILWNLKLKTVVRAFIYEIPPGAMGGIAVGDGSGMFGVNESRYPHVTVISWKPDGIGFVSGYDDGCFVFWDITQERPVLARTIHEIQVNVPGIKPVFERATNQFVPIYQLTWCLHQNREDTTLIVAGGTGSIDIFGLHLFDYPAKADYRRPKRHQVLTMDTDLLDFLVVPRGSPWYGGAFDPIAILVLTNRGGVKAFEFGQSNAPRTIPSCLSLVEPRLILSKVYGPLPPEPYYDLIQGHTRTAPPPRVPLHGMRLAPVDESRLSRDILVTAHDDHSIRFWESATSRPLHHLTVELAPLFFKNQGEIVAFEFSIQSQVLAVGFSNGSWIYTRIAKDAGLSRNPSVASAIPDESADAHLAGHMEHASIAPENCPGGSIVPGGADGSHQSVDDKDLQNQPTSPQQPPQGLQHDPTSPQQPHQPLQHDPASPKEANPSPQLPHAPEFDASAAAPAAPAPDAPVQAQHLDIQTALTSAPRSPQAISPTADKTGALSPIPDDSDLDYLIPYSPVEKVAIRELPPGGLTPGPGSPERAPSPSLPPRPQFIETALPTGSDFSVVFKSSAHLGRIRAMAVSACGLVAVSGEFYSLTITDTHSGRVLHVEDLKVVMLDRDKGGQGSQGNDQEHDGPAAAPPPTAGATTTPGAAPGPGQGQGATDLQRIAVEITTLQFVVSTTSDQDKVPSLLLIAGSNNGIYFIFAISPPVPTQSRTIRKVETFQTKEQYATVHSSVINVLSPSENAAAASSAALQSTSSISSVSTTATGSTSISSLSQPSSGAQRDPAHHHHQHQQVSPSPTPAQPRMSREEAGPIVGHRASLSESNVSTASAKPSIYSTLKEAQGKVMTKAQQRLNYLICVSEFGIRLHMNCTSRRIHKIDLTSPAANNLTAKVGRIMAANVVYHGGACCILCITESGRLLLFSVPKLELLPLPVPNGEIFLPIVVEPERLRESVILQDGRLFVPILKYEHRMYSLWGHDRWIKTPQGLRQERAPTADKERAEYIHLYDHGIQIPPRPTNTVVVSKGWFGSSQSVEDAPSQEDLDELLGGEHYRVENPILKRAGVKGAPGTAPPPQPKGDNSGLAGMMNETLQNLDERGKKLGVLGDKTAEMSAASNDFLAAARELNAKNANKKWYEF</sequence>
<name>A0A197KAP9_9FUNG</name>
<dbReference type="Gene3D" id="1.20.5.110">
    <property type="match status" value="1"/>
</dbReference>
<evidence type="ECO:0000313" key="9">
    <source>
        <dbReference type="EMBL" id="OAQ33474.1"/>
    </source>
</evidence>
<feature type="region of interest" description="Disordered" evidence="7">
    <location>
        <begin position="1266"/>
        <end position="1287"/>
    </location>
</feature>
<dbReference type="SMART" id="SM00320">
    <property type="entry name" value="WD40"/>
    <property type="match status" value="5"/>
</dbReference>
<feature type="compositionally biased region" description="Low complexity" evidence="7">
    <location>
        <begin position="604"/>
        <end position="618"/>
    </location>
</feature>
<dbReference type="GO" id="GO:0019905">
    <property type="term" value="F:syntaxin binding"/>
    <property type="evidence" value="ECO:0007669"/>
    <property type="project" value="TreeGrafter"/>
</dbReference>
<evidence type="ECO:0000256" key="6">
    <source>
        <dbReference type="PROSITE-ProRule" id="PRU00290"/>
    </source>
</evidence>
<dbReference type="GO" id="GO:0045159">
    <property type="term" value="F:myosin II binding"/>
    <property type="evidence" value="ECO:0007669"/>
    <property type="project" value="TreeGrafter"/>
</dbReference>
<dbReference type="Gene3D" id="2.130.10.10">
    <property type="entry name" value="YVTN repeat-like/Quinoprotein amine dehydrogenase"/>
    <property type="match status" value="2"/>
</dbReference>
<feature type="compositionally biased region" description="Polar residues" evidence="7">
    <location>
        <begin position="682"/>
        <end position="691"/>
    </location>
</feature>
<organism evidence="9 10">
    <name type="scientific">Linnemannia elongata AG-77</name>
    <dbReference type="NCBI Taxonomy" id="1314771"/>
    <lineage>
        <taxon>Eukaryota</taxon>
        <taxon>Fungi</taxon>
        <taxon>Fungi incertae sedis</taxon>
        <taxon>Mucoromycota</taxon>
        <taxon>Mortierellomycotina</taxon>
        <taxon>Mortierellomycetes</taxon>
        <taxon>Mortierellales</taxon>
        <taxon>Mortierellaceae</taxon>
        <taxon>Linnemannia</taxon>
    </lineage>
</organism>
<proteinExistence type="inferred from homology"/>
<dbReference type="GO" id="GO:0006887">
    <property type="term" value="P:exocytosis"/>
    <property type="evidence" value="ECO:0007669"/>
    <property type="project" value="UniProtKB-KW"/>
</dbReference>
<dbReference type="PANTHER" id="PTHR10241:SF25">
    <property type="entry name" value="TOMOSYN, ISOFORM C"/>
    <property type="match status" value="1"/>
</dbReference>
<dbReference type="GO" id="GO:0005096">
    <property type="term" value="F:GTPase activator activity"/>
    <property type="evidence" value="ECO:0007669"/>
    <property type="project" value="TreeGrafter"/>
</dbReference>
<evidence type="ECO:0000259" key="8">
    <source>
        <dbReference type="PROSITE" id="PS50892"/>
    </source>
</evidence>
<evidence type="ECO:0000256" key="4">
    <source>
        <dbReference type="ARBA" id="ARBA00022490"/>
    </source>
</evidence>
<evidence type="ECO:0000256" key="2">
    <source>
        <dbReference type="ARBA" id="ARBA00008070"/>
    </source>
</evidence>
<protein>
    <submittedName>
        <fullName evidence="9">WD40 repeat-like protein</fullName>
    </submittedName>
</protein>
<accession>A0A197KAP9</accession>
<dbReference type="GO" id="GO:0005886">
    <property type="term" value="C:plasma membrane"/>
    <property type="evidence" value="ECO:0007669"/>
    <property type="project" value="TreeGrafter"/>
</dbReference>
<dbReference type="STRING" id="1314771.A0A197KAP9"/>
<comment type="similarity">
    <text evidence="2">Belongs to the WD repeat L(2)GL family.</text>
</comment>
<evidence type="ECO:0000256" key="5">
    <source>
        <dbReference type="PROSITE-ProRule" id="PRU00221"/>
    </source>
</evidence>
<evidence type="ECO:0000256" key="3">
    <source>
        <dbReference type="ARBA" id="ARBA00022483"/>
    </source>
</evidence>
<feature type="region of interest" description="Disordered" evidence="7">
    <location>
        <begin position="959"/>
        <end position="1013"/>
    </location>
</feature>
<feature type="repeat" description="WD" evidence="5">
    <location>
        <begin position="255"/>
        <end position="289"/>
    </location>
</feature>
<feature type="domain" description="V-SNARE coiled-coil homology" evidence="8">
    <location>
        <begin position="1275"/>
        <end position="1339"/>
    </location>
</feature>
<keyword evidence="6" id="KW-0175">Coiled coil</keyword>
<evidence type="ECO:0000256" key="1">
    <source>
        <dbReference type="ARBA" id="ARBA00004496"/>
    </source>
</evidence>
<dbReference type="GO" id="GO:0005737">
    <property type="term" value="C:cytoplasm"/>
    <property type="evidence" value="ECO:0007669"/>
    <property type="project" value="UniProtKB-SubCell"/>
</dbReference>
<keyword evidence="5" id="KW-0853">WD repeat</keyword>
<feature type="compositionally biased region" description="Low complexity" evidence="7">
    <location>
        <begin position="625"/>
        <end position="635"/>
    </location>
</feature>
<keyword evidence="3" id="KW-0268">Exocytosis</keyword>